<accession>A0A150XRZ4</accession>
<protein>
    <recommendedName>
        <fullName evidence="4">Tetratricopeptide repeat protein</fullName>
    </recommendedName>
</protein>
<evidence type="ECO:0000256" key="1">
    <source>
        <dbReference type="SAM" id="Phobius"/>
    </source>
</evidence>
<comment type="caution">
    <text evidence="2">The sequence shown here is derived from an EMBL/GenBank/DDBJ whole genome shotgun (WGS) entry which is preliminary data.</text>
</comment>
<dbReference type="EMBL" id="LQZQ01000002">
    <property type="protein sequence ID" value="KYG81519.1"/>
    <property type="molecule type" value="Genomic_DNA"/>
</dbReference>
<evidence type="ECO:0008006" key="4">
    <source>
        <dbReference type="Google" id="ProtNLM"/>
    </source>
</evidence>
<name>A0A150XRZ4_ROSEK</name>
<organism evidence="2 3">
    <name type="scientific">Roseivirga ehrenbergii (strain DSM 102268 / JCM 13514 / KCTC 12282 / NCIMB 14502 / KMM 6017)</name>
    <dbReference type="NCBI Taxonomy" id="279360"/>
    <lineage>
        <taxon>Bacteria</taxon>
        <taxon>Pseudomonadati</taxon>
        <taxon>Bacteroidota</taxon>
        <taxon>Cytophagia</taxon>
        <taxon>Cytophagales</taxon>
        <taxon>Roseivirgaceae</taxon>
        <taxon>Roseivirga</taxon>
    </lineage>
</organism>
<dbReference type="STRING" id="279360.MB14_13095"/>
<evidence type="ECO:0000313" key="2">
    <source>
        <dbReference type="EMBL" id="KYG81519.1"/>
    </source>
</evidence>
<dbReference type="Proteomes" id="UP000075583">
    <property type="component" value="Unassembled WGS sequence"/>
</dbReference>
<sequence length="235" mass="26982">MSKEINLELLEKYIVGEITKEEVLSVNNEPLDPMELSKFIEDYLDVQSHLEAEGLKAELKEKHRDLVGRGSLSFSRIIAVAASVILIGVVSFFLIQRDSSGPKFDNYFDHFDQLITFRNLGETDFSKALEAYSDREYKEAYDLFDKSNDVNLNEALKFYFAMSALGSEKFEEAVNLFLSIGTDPSNEYYQQTRWYLGLAYWQKGDITLARESLLLIEEGDFEYKNAQKLLSAIND</sequence>
<keyword evidence="1" id="KW-0472">Membrane</keyword>
<reference evidence="2" key="1">
    <citation type="submission" date="2016-01" db="EMBL/GenBank/DDBJ databases">
        <title>Genome sequencing of Roseivirga ehrenbergii KMM 6017.</title>
        <authorList>
            <person name="Selvaratnam C."/>
            <person name="Thevarajoo S."/>
            <person name="Goh K.M."/>
            <person name="Ee R."/>
            <person name="Chan K.-G."/>
            <person name="Chong C.S."/>
        </authorList>
    </citation>
    <scope>NUCLEOTIDE SEQUENCE [LARGE SCALE GENOMIC DNA]</scope>
    <source>
        <strain evidence="2">KMM 6017</strain>
    </source>
</reference>
<dbReference type="SUPFAM" id="SSF48452">
    <property type="entry name" value="TPR-like"/>
    <property type="match status" value="1"/>
</dbReference>
<proteinExistence type="predicted"/>
<dbReference type="Gene3D" id="1.25.40.10">
    <property type="entry name" value="Tetratricopeptide repeat domain"/>
    <property type="match status" value="1"/>
</dbReference>
<keyword evidence="3" id="KW-1185">Reference proteome</keyword>
<evidence type="ECO:0000313" key="3">
    <source>
        <dbReference type="Proteomes" id="UP000075583"/>
    </source>
</evidence>
<dbReference type="AlphaFoldDB" id="A0A150XRZ4"/>
<feature type="transmembrane region" description="Helical" evidence="1">
    <location>
        <begin position="74"/>
        <end position="95"/>
    </location>
</feature>
<dbReference type="InterPro" id="IPR011990">
    <property type="entry name" value="TPR-like_helical_dom_sf"/>
</dbReference>
<keyword evidence="1" id="KW-0812">Transmembrane</keyword>
<gene>
    <name evidence="2" type="ORF">MB14_13095</name>
</gene>
<keyword evidence="1" id="KW-1133">Transmembrane helix</keyword>